<dbReference type="STRING" id="936155.HFELIS_15540"/>
<dbReference type="KEGG" id="hfe:HFELIS_15540"/>
<dbReference type="AlphaFoldDB" id="E7AB80"/>
<evidence type="ECO:0000313" key="2">
    <source>
        <dbReference type="Proteomes" id="UP000007934"/>
    </source>
</evidence>
<dbReference type="EMBL" id="FQ670179">
    <property type="protein sequence ID" value="CBY83638.1"/>
    <property type="molecule type" value="Genomic_DNA"/>
</dbReference>
<proteinExistence type="predicted"/>
<keyword evidence="2" id="KW-1185">Reference proteome</keyword>
<dbReference type="Proteomes" id="UP000007934">
    <property type="component" value="Chromosome"/>
</dbReference>
<organism evidence="1 2">
    <name type="scientific">Helicobacter felis (strain ATCC 49179 / CCUG 28539 / NCTC 12436 / CS1)</name>
    <dbReference type="NCBI Taxonomy" id="936155"/>
    <lineage>
        <taxon>Bacteria</taxon>
        <taxon>Pseudomonadati</taxon>
        <taxon>Campylobacterota</taxon>
        <taxon>Epsilonproteobacteria</taxon>
        <taxon>Campylobacterales</taxon>
        <taxon>Helicobacteraceae</taxon>
        <taxon>Helicobacter</taxon>
    </lineage>
</organism>
<dbReference type="HOGENOM" id="CLU_3344413_0_0_7"/>
<accession>E7AB80</accession>
<sequence length="37" mass="4053">MEFLGIIGTNILKAKPKKIALKKVLKNIGGIRVVGYQ</sequence>
<reference evidence="1 2" key="1">
    <citation type="journal article" date="2011" name="Genome Biol. Evol.">
        <title>Comparative whole genome sequence analysis of the carcinogenic bacterial model pathogen Helicobacter felis.</title>
        <authorList>
            <person name="Arnold I.C."/>
            <person name="Zigova Z."/>
            <person name="Holden M."/>
            <person name="Lawley T.D."/>
            <person name="Rad R."/>
            <person name="Dougan G."/>
            <person name="Falkow S."/>
            <person name="Bentley S.D."/>
            <person name="Muller A."/>
        </authorList>
    </citation>
    <scope>NUCLEOTIDE SEQUENCE [LARGE SCALE GENOMIC DNA]</scope>
    <source>
        <strain evidence="2">ATCC 49179 / CCUG 28539 / NCTC 12436 / CS1</strain>
    </source>
</reference>
<gene>
    <name evidence="1" type="ordered locus">Hfelis_15540</name>
</gene>
<protein>
    <submittedName>
        <fullName evidence="1">Uncharacterized protein</fullName>
    </submittedName>
</protein>
<evidence type="ECO:0000313" key="1">
    <source>
        <dbReference type="EMBL" id="CBY83638.1"/>
    </source>
</evidence>
<name>E7AB80_HELFC</name>